<organism evidence="1">
    <name type="scientific">uncultured microorganism</name>
    <dbReference type="NCBI Taxonomy" id="358574"/>
    <lineage>
        <taxon>unclassified sequences</taxon>
        <taxon>environmental samples</taxon>
    </lineage>
</organism>
<protein>
    <submittedName>
        <fullName evidence="1">Uncharacterized protein</fullName>
    </submittedName>
</protein>
<sequence>MNIKVKRKIKILYSLYEYYSPNLCINSFLNIIEIYGYEFDKKNNIIHGIFDNGKSINSILLLATQIICNYRSKISPKIYKLSLIELKTVFKFLNDIYLNNIDELNEIIYDDYIIVNDFIMNNINIVSNIFNTCMPSNITNIINNMHKLNNIINSCNDINFKVNNQNSQDYRKNLLSLSAKEILTHPIINLNLDNDNKLKDSYLSHNYLRTSIFESFIYDYEEYKKYDFVFEISDCFNLKELRTYKTIFISIYNKSSINIDYIIKTSKISGRFIIYNDFIISIYSACRLIGKYYEYKNHKCLEISIKDILFFDYGYLIQKVYDFNVRDFNKIDIVIIYIKCIKISDIRIIDTFNNKYTIRIFTCLNYNRIVDVLKKVLYNRLML</sequence>
<name>A0A077JIT3_9ZZZZ</name>
<proteinExistence type="predicted"/>
<dbReference type="AlphaFoldDB" id="A0A077JIT3"/>
<reference evidence="1" key="1">
    <citation type="journal article" date="2014" name="PLoS ONE">
        <title>An unclassified microorganism: novel pathogen candidate lurking in human airways.</title>
        <authorList>
            <person name="Fukuda K."/>
            <person name="Yatera K."/>
            <person name="Ogawa M."/>
            <person name="Kawanami T."/>
            <person name="Yamasaki K."/>
            <person name="Noguchi S."/>
            <person name="Murphy R.S."/>
            <person name="Mukae H."/>
            <person name="Taniguchi H."/>
        </authorList>
    </citation>
    <scope>NUCLEOTIDE SEQUENCE</scope>
    <source>
        <strain evidence="1">IOLA-A4PG</strain>
    </source>
</reference>
<evidence type="ECO:0000313" key="1">
    <source>
        <dbReference type="EMBL" id="BAP19101.1"/>
    </source>
</evidence>
<dbReference type="EMBL" id="AB828323">
    <property type="protein sequence ID" value="BAP19101.1"/>
    <property type="molecule type" value="Genomic_DNA"/>
</dbReference>
<accession>A0A077JIT3</accession>